<proteinExistence type="predicted"/>
<evidence type="ECO:0000256" key="1">
    <source>
        <dbReference type="SAM" id="MobiDB-lite"/>
    </source>
</evidence>
<accession>A0AAD7EFA6</accession>
<gene>
    <name evidence="2" type="ORF">DFH08DRAFT_391711</name>
</gene>
<evidence type="ECO:0008006" key="4">
    <source>
        <dbReference type="Google" id="ProtNLM"/>
    </source>
</evidence>
<name>A0AAD7EFA6_9AGAR</name>
<sequence>MTSASKRQSRPTVMISPESVVELSKSVLLSLDCSTLVGSEPGSQYGSFRPCGQTLNCWKAFYKHQVKHCTVQKDRVHYICRLTDCSRKLHKSLSSLKTHIELWHLKKIPLPCPFRTCVDAEGLATFSRSQDLVQHLEGVHRDLIGQTISLHSALFLPRWEPFPPSKSHIRPPPQLPPPSSSMVPPINYFVEPIRIISTPRLTRLFSGESSFLPVTHISRHPPRCRMLQSSQAAPQDTSPPLPQSDNDGSRHDFADLPDTQFHCTKGPLTPPNILDPPNFVVQKIGAPQQRDLIRPLPQRSWGLVDSPPPPTSIFYDALRKQVLTQYAEGEGAAADD</sequence>
<dbReference type="AlphaFoldDB" id="A0AAD7EFA6"/>
<feature type="compositionally biased region" description="Polar residues" evidence="1">
    <location>
        <begin position="227"/>
        <end position="236"/>
    </location>
</feature>
<evidence type="ECO:0000313" key="3">
    <source>
        <dbReference type="Proteomes" id="UP001218218"/>
    </source>
</evidence>
<reference evidence="2" key="1">
    <citation type="submission" date="2023-03" db="EMBL/GenBank/DDBJ databases">
        <title>Massive genome expansion in bonnet fungi (Mycena s.s.) driven by repeated elements and novel gene families across ecological guilds.</title>
        <authorList>
            <consortium name="Lawrence Berkeley National Laboratory"/>
            <person name="Harder C.B."/>
            <person name="Miyauchi S."/>
            <person name="Viragh M."/>
            <person name="Kuo A."/>
            <person name="Thoen E."/>
            <person name="Andreopoulos B."/>
            <person name="Lu D."/>
            <person name="Skrede I."/>
            <person name="Drula E."/>
            <person name="Henrissat B."/>
            <person name="Morin E."/>
            <person name="Kohler A."/>
            <person name="Barry K."/>
            <person name="LaButti K."/>
            <person name="Morin E."/>
            <person name="Salamov A."/>
            <person name="Lipzen A."/>
            <person name="Mereny Z."/>
            <person name="Hegedus B."/>
            <person name="Baldrian P."/>
            <person name="Stursova M."/>
            <person name="Weitz H."/>
            <person name="Taylor A."/>
            <person name="Grigoriev I.V."/>
            <person name="Nagy L.G."/>
            <person name="Martin F."/>
            <person name="Kauserud H."/>
        </authorList>
    </citation>
    <scope>NUCLEOTIDE SEQUENCE</scope>
    <source>
        <strain evidence="2">CBHHK002</strain>
    </source>
</reference>
<keyword evidence="3" id="KW-1185">Reference proteome</keyword>
<dbReference type="Proteomes" id="UP001218218">
    <property type="component" value="Unassembled WGS sequence"/>
</dbReference>
<feature type="region of interest" description="Disordered" evidence="1">
    <location>
        <begin position="226"/>
        <end position="276"/>
    </location>
</feature>
<comment type="caution">
    <text evidence="2">The sequence shown here is derived from an EMBL/GenBank/DDBJ whole genome shotgun (WGS) entry which is preliminary data.</text>
</comment>
<evidence type="ECO:0000313" key="2">
    <source>
        <dbReference type="EMBL" id="KAJ7319415.1"/>
    </source>
</evidence>
<protein>
    <recommendedName>
        <fullName evidence="4">C2H2-type domain-containing protein</fullName>
    </recommendedName>
</protein>
<organism evidence="2 3">
    <name type="scientific">Mycena albidolilacea</name>
    <dbReference type="NCBI Taxonomy" id="1033008"/>
    <lineage>
        <taxon>Eukaryota</taxon>
        <taxon>Fungi</taxon>
        <taxon>Dikarya</taxon>
        <taxon>Basidiomycota</taxon>
        <taxon>Agaricomycotina</taxon>
        <taxon>Agaricomycetes</taxon>
        <taxon>Agaricomycetidae</taxon>
        <taxon>Agaricales</taxon>
        <taxon>Marasmiineae</taxon>
        <taxon>Mycenaceae</taxon>
        <taxon>Mycena</taxon>
    </lineage>
</organism>
<dbReference type="EMBL" id="JARIHO010000054">
    <property type="protein sequence ID" value="KAJ7319415.1"/>
    <property type="molecule type" value="Genomic_DNA"/>
</dbReference>